<evidence type="ECO:0000313" key="3">
    <source>
        <dbReference type="Proteomes" id="UP000321820"/>
    </source>
</evidence>
<evidence type="ECO:0000313" key="2">
    <source>
        <dbReference type="EMBL" id="QEE28462.1"/>
    </source>
</evidence>
<accession>A0A5B9E8A4</accession>
<dbReference type="KEGG" id="talb:FTW19_10900"/>
<gene>
    <name evidence="2" type="ORF">FTW19_10900</name>
</gene>
<dbReference type="AlphaFoldDB" id="A0A5B9E8A4"/>
<organism evidence="2 3">
    <name type="scientific">Terriglobus albidus</name>
    <dbReference type="NCBI Taxonomy" id="1592106"/>
    <lineage>
        <taxon>Bacteria</taxon>
        <taxon>Pseudomonadati</taxon>
        <taxon>Acidobacteriota</taxon>
        <taxon>Terriglobia</taxon>
        <taxon>Terriglobales</taxon>
        <taxon>Acidobacteriaceae</taxon>
        <taxon>Terriglobus</taxon>
    </lineage>
</organism>
<evidence type="ECO:0000256" key="1">
    <source>
        <dbReference type="SAM" id="SignalP"/>
    </source>
</evidence>
<proteinExistence type="predicted"/>
<sequence>MAGLKRIMIVLLCCSLIDITMPVRAMAAVSSWGVNGPNSRSISISTVFQLLQARGVKDYRFNVNITTDTESTLAPMVHDMVTAASQYGITLKPIIFTAFQYGDPTDAGKYPAGDAAALYAQGYNRTYGFVSQFRNDIQEWEMGNEINLKVTDSSGNRLFGKGWTAAEFDTPLMNQWASVLKGISDAIGQINLENGTSVRRTLNTTSTMFGFLDFMASKGVAFDVISYHYYEKYGTNPHNYWGGVRPNFDLFQQLATYNRPVVFNEVNCGEIYLSTFENQAGQPVTETCFKSLNAILGYMNTQTSANIESVGIYELLDEPAKAVPENRFGLLYDLNTPKVLLYILTYYAGGTLSAAERQELINRGFISN</sequence>
<dbReference type="InterPro" id="IPR017853">
    <property type="entry name" value="GH"/>
</dbReference>
<feature type="chain" id="PRO_5035944975" evidence="1">
    <location>
        <begin position="28"/>
        <end position="368"/>
    </location>
</feature>
<dbReference type="RefSeq" id="WP_147647652.1">
    <property type="nucleotide sequence ID" value="NZ_CP042806.1"/>
</dbReference>
<name>A0A5B9E8A4_9BACT</name>
<dbReference type="OrthoDB" id="9809583at2"/>
<protein>
    <submittedName>
        <fullName evidence="2">Uncharacterized protein</fullName>
    </submittedName>
</protein>
<keyword evidence="3" id="KW-1185">Reference proteome</keyword>
<keyword evidence="1" id="KW-0732">Signal</keyword>
<dbReference type="Gene3D" id="3.20.20.80">
    <property type="entry name" value="Glycosidases"/>
    <property type="match status" value="1"/>
</dbReference>
<dbReference type="Proteomes" id="UP000321820">
    <property type="component" value="Chromosome"/>
</dbReference>
<feature type="signal peptide" evidence="1">
    <location>
        <begin position="1"/>
        <end position="27"/>
    </location>
</feature>
<reference evidence="2 3" key="1">
    <citation type="submission" date="2019-08" db="EMBL/GenBank/DDBJ databases">
        <title>Complete genome sequence of Terriglobus albidus strain ORNL.</title>
        <authorList>
            <person name="Podar M."/>
        </authorList>
    </citation>
    <scope>NUCLEOTIDE SEQUENCE [LARGE SCALE GENOMIC DNA]</scope>
    <source>
        <strain evidence="2 3">ORNL</strain>
    </source>
</reference>
<dbReference type="EMBL" id="CP042806">
    <property type="protein sequence ID" value="QEE28462.1"/>
    <property type="molecule type" value="Genomic_DNA"/>
</dbReference>
<dbReference type="SUPFAM" id="SSF51445">
    <property type="entry name" value="(Trans)glycosidases"/>
    <property type="match status" value="1"/>
</dbReference>